<evidence type="ECO:0000256" key="4">
    <source>
        <dbReference type="ARBA" id="ARBA00022989"/>
    </source>
</evidence>
<evidence type="ECO:0000259" key="8">
    <source>
        <dbReference type="Pfam" id="PF21082"/>
    </source>
</evidence>
<dbReference type="Pfam" id="PF00924">
    <property type="entry name" value="MS_channel_2nd"/>
    <property type="match status" value="1"/>
</dbReference>
<comment type="caution">
    <text evidence="9">The sequence shown here is derived from an EMBL/GenBank/DDBJ whole genome shotgun (WGS) entry which is preliminary data.</text>
</comment>
<evidence type="ECO:0000256" key="2">
    <source>
        <dbReference type="ARBA" id="ARBA00008017"/>
    </source>
</evidence>
<dbReference type="InterPro" id="IPR006685">
    <property type="entry name" value="MscS_channel_2nd"/>
</dbReference>
<sequence length="363" mass="41792">MEKTKSKYDDFFVKRKLIKRTALLVPAFVIYGFTDLLFKPYPQIYTILHNVVSSYFIIVVLLMIDSFLKATQDIYNSQPYSKDKPIKGYVQGVQLVFTLIGILTIISIIFNVKLTVVFTGLGAIAAVLILVFKDTILGFVASIQLSANNMVKPGDWIVMPSRNADGTVLEITLNTVKIQNWDKTISTVPTYALVSESFTNWKGMEESGGRRIKRSINIDMKSVSFCTPHMIKKFKKVKFLQEYIQGKLSELEEYNKQFDIDESSAINGRNLTNLGVFRKYLESYLTHHPKIHNNMTFLVRHLQPTEKGLPIEIYVFSKDQEWANYESIQADIFDHILAVIPEFYLRVFQFPTEEVSNQQIFEE</sequence>
<comment type="similarity">
    <text evidence="2">Belongs to the MscS (TC 1.A.23) family.</text>
</comment>
<dbReference type="InterPro" id="IPR010920">
    <property type="entry name" value="LSM_dom_sf"/>
</dbReference>
<evidence type="ECO:0000259" key="7">
    <source>
        <dbReference type="Pfam" id="PF00924"/>
    </source>
</evidence>
<keyword evidence="3 6" id="KW-0812">Transmembrane</keyword>
<feature type="transmembrane region" description="Helical" evidence="6">
    <location>
        <begin position="116"/>
        <end position="140"/>
    </location>
</feature>
<dbReference type="Pfam" id="PF21082">
    <property type="entry name" value="MS_channel_3rd"/>
    <property type="match status" value="1"/>
</dbReference>
<accession>W7XW43</accession>
<evidence type="ECO:0000313" key="10">
    <source>
        <dbReference type="Proteomes" id="UP000019402"/>
    </source>
</evidence>
<proteinExistence type="inferred from homology"/>
<keyword evidence="10" id="KW-1185">Reference proteome</keyword>
<comment type="subcellular location">
    <subcellularLocation>
        <location evidence="1">Endomembrane system</location>
        <topology evidence="1">Multi-pass membrane protein</topology>
    </subcellularLocation>
</comment>
<evidence type="ECO:0000256" key="3">
    <source>
        <dbReference type="ARBA" id="ARBA00022692"/>
    </source>
</evidence>
<evidence type="ECO:0000256" key="6">
    <source>
        <dbReference type="SAM" id="Phobius"/>
    </source>
</evidence>
<dbReference type="GO" id="GO:0005886">
    <property type="term" value="C:plasma membrane"/>
    <property type="evidence" value="ECO:0007669"/>
    <property type="project" value="TreeGrafter"/>
</dbReference>
<dbReference type="AlphaFoldDB" id="W7XW43"/>
<dbReference type="InterPro" id="IPR049278">
    <property type="entry name" value="MS_channel_C"/>
</dbReference>
<gene>
    <name evidence="9" type="ORF">JCM21142_31133</name>
</gene>
<dbReference type="PANTHER" id="PTHR30414:SF0">
    <property type="entry name" value="MINICONDUCTANCE MECHANOSENSITIVE CHANNEL YBDG"/>
    <property type="match status" value="1"/>
</dbReference>
<keyword evidence="4 6" id="KW-1133">Transmembrane helix</keyword>
<feature type="domain" description="Mechanosensitive ion channel MscS" evidence="7">
    <location>
        <begin position="134"/>
        <end position="202"/>
    </location>
</feature>
<dbReference type="GO" id="GO:0071470">
    <property type="term" value="P:cellular response to osmotic stress"/>
    <property type="evidence" value="ECO:0007669"/>
    <property type="project" value="InterPro"/>
</dbReference>
<reference evidence="9 10" key="1">
    <citation type="journal article" date="2014" name="Genome Announc.">
        <title>Draft Genome Sequence of Cytophaga fermentans JCM 21142T, a Facultative Anaerobe Isolated from Marine Mud.</title>
        <authorList>
            <person name="Starns D."/>
            <person name="Oshima K."/>
            <person name="Suda W."/>
            <person name="Iino T."/>
            <person name="Yuki M."/>
            <person name="Inoue J."/>
            <person name="Kitamura K."/>
            <person name="Iida T."/>
            <person name="Darby A."/>
            <person name="Hattori M."/>
            <person name="Ohkuma M."/>
        </authorList>
    </citation>
    <scope>NUCLEOTIDE SEQUENCE [LARGE SCALE GENOMIC DNA]</scope>
    <source>
        <strain evidence="9 10">JCM 21142</strain>
    </source>
</reference>
<dbReference type="Proteomes" id="UP000019402">
    <property type="component" value="Unassembled WGS sequence"/>
</dbReference>
<dbReference type="Gene3D" id="2.30.30.60">
    <property type="match status" value="1"/>
</dbReference>
<feature type="transmembrane region" description="Helical" evidence="6">
    <location>
        <begin position="44"/>
        <end position="68"/>
    </location>
</feature>
<dbReference type="GO" id="GO:0008381">
    <property type="term" value="F:mechanosensitive monoatomic ion channel activity"/>
    <property type="evidence" value="ECO:0007669"/>
    <property type="project" value="InterPro"/>
</dbReference>
<dbReference type="SUPFAM" id="SSF50182">
    <property type="entry name" value="Sm-like ribonucleoproteins"/>
    <property type="match status" value="1"/>
</dbReference>
<keyword evidence="5 6" id="KW-0472">Membrane</keyword>
<evidence type="ECO:0000313" key="9">
    <source>
        <dbReference type="EMBL" id="GAF02495.1"/>
    </source>
</evidence>
<name>W7XW43_9BACT</name>
<evidence type="ECO:0000256" key="1">
    <source>
        <dbReference type="ARBA" id="ARBA00004127"/>
    </source>
</evidence>
<dbReference type="InterPro" id="IPR030192">
    <property type="entry name" value="YbdG"/>
</dbReference>
<evidence type="ECO:0000256" key="5">
    <source>
        <dbReference type="ARBA" id="ARBA00023136"/>
    </source>
</evidence>
<dbReference type="GO" id="GO:0012505">
    <property type="term" value="C:endomembrane system"/>
    <property type="evidence" value="ECO:0007669"/>
    <property type="project" value="UniProtKB-SubCell"/>
</dbReference>
<protein>
    <submittedName>
        <fullName evidence="9">Miniconductance mechanosensitive channel</fullName>
    </submittedName>
</protein>
<organism evidence="9 10">
    <name type="scientific">Saccharicrinis fermentans DSM 9555 = JCM 21142</name>
    <dbReference type="NCBI Taxonomy" id="869213"/>
    <lineage>
        <taxon>Bacteria</taxon>
        <taxon>Pseudomonadati</taxon>
        <taxon>Bacteroidota</taxon>
        <taxon>Bacteroidia</taxon>
        <taxon>Marinilabiliales</taxon>
        <taxon>Marinilabiliaceae</taxon>
        <taxon>Saccharicrinis</taxon>
    </lineage>
</organism>
<dbReference type="EMBL" id="BAMD01000010">
    <property type="protein sequence ID" value="GAF02495.1"/>
    <property type="molecule type" value="Genomic_DNA"/>
</dbReference>
<dbReference type="eggNOG" id="COG0668">
    <property type="taxonomic scope" value="Bacteria"/>
</dbReference>
<dbReference type="RefSeq" id="WP_052522116.1">
    <property type="nucleotide sequence ID" value="NZ_BAMD01000010.1"/>
</dbReference>
<feature type="transmembrane region" description="Helical" evidence="6">
    <location>
        <begin position="89"/>
        <end position="110"/>
    </location>
</feature>
<dbReference type="STRING" id="869213.GCA_000517085_02816"/>
<dbReference type="InterPro" id="IPR023408">
    <property type="entry name" value="MscS_beta-dom_sf"/>
</dbReference>
<dbReference type="OrthoDB" id="9775207at2"/>
<feature type="domain" description="Mechanosensitive ion channel MscS C-terminal" evidence="8">
    <location>
        <begin position="282"/>
        <end position="339"/>
    </location>
</feature>
<feature type="transmembrane region" description="Helical" evidence="6">
    <location>
        <begin position="21"/>
        <end position="38"/>
    </location>
</feature>
<dbReference type="PANTHER" id="PTHR30414">
    <property type="entry name" value="MINICONDUCTANCE MECHANOSENSITIVE CHANNEL YBDG"/>
    <property type="match status" value="1"/>
</dbReference>